<evidence type="ECO:0000313" key="2">
    <source>
        <dbReference type="Proteomes" id="UP000606974"/>
    </source>
</evidence>
<comment type="caution">
    <text evidence="1">The sequence shown here is derived from an EMBL/GenBank/DDBJ whole genome shotgun (WGS) entry which is preliminary data.</text>
</comment>
<reference evidence="1" key="1">
    <citation type="submission" date="2020-02" db="EMBL/GenBank/DDBJ databases">
        <authorList>
            <person name="Palmer J.M."/>
        </authorList>
    </citation>
    <scope>NUCLEOTIDE SEQUENCE</scope>
    <source>
        <strain evidence="1">EPUS1.4</strain>
        <tissue evidence="1">Thallus</tissue>
    </source>
</reference>
<proteinExistence type="predicted"/>
<dbReference type="AlphaFoldDB" id="A0A8H7AQ43"/>
<dbReference type="Proteomes" id="UP000606974">
    <property type="component" value="Unassembled WGS sequence"/>
</dbReference>
<protein>
    <submittedName>
        <fullName evidence="1">Uncharacterized protein</fullName>
    </submittedName>
</protein>
<accession>A0A8H7AQ43</accession>
<organism evidence="1 2">
    <name type="scientific">Endocarpon pusillum</name>
    <dbReference type="NCBI Taxonomy" id="364733"/>
    <lineage>
        <taxon>Eukaryota</taxon>
        <taxon>Fungi</taxon>
        <taxon>Dikarya</taxon>
        <taxon>Ascomycota</taxon>
        <taxon>Pezizomycotina</taxon>
        <taxon>Eurotiomycetes</taxon>
        <taxon>Chaetothyriomycetidae</taxon>
        <taxon>Verrucariales</taxon>
        <taxon>Verrucariaceae</taxon>
        <taxon>Endocarpon</taxon>
    </lineage>
</organism>
<dbReference type="EMBL" id="JAACFV010000023">
    <property type="protein sequence ID" value="KAF7511126.1"/>
    <property type="molecule type" value="Genomic_DNA"/>
</dbReference>
<sequence>MIHLPFRGDIPIINGFQIIIITDGTVGVRVRPLPGFGFSVVGSADAQVTGRFVSFESFGTRRRNCSILVMESGSLPRSQGDDPTSI</sequence>
<evidence type="ECO:0000313" key="1">
    <source>
        <dbReference type="EMBL" id="KAF7511126.1"/>
    </source>
</evidence>
<name>A0A8H7AQ43_9EURO</name>
<gene>
    <name evidence="1" type="ORF">GJ744_005357</name>
</gene>
<keyword evidence="2" id="KW-1185">Reference proteome</keyword>